<dbReference type="PANTHER" id="PTHR11544">
    <property type="entry name" value="COLD SHOCK DOMAIN CONTAINING PROTEINS"/>
    <property type="match status" value="1"/>
</dbReference>
<accession>A0ABP9SNP3</accession>
<dbReference type="InterPro" id="IPR012340">
    <property type="entry name" value="NA-bd_OB-fold"/>
</dbReference>
<organism evidence="2 3">
    <name type="scientific">Rugosimonospora acidiphila</name>
    <dbReference type="NCBI Taxonomy" id="556531"/>
    <lineage>
        <taxon>Bacteria</taxon>
        <taxon>Bacillati</taxon>
        <taxon>Actinomycetota</taxon>
        <taxon>Actinomycetes</taxon>
        <taxon>Micromonosporales</taxon>
        <taxon>Micromonosporaceae</taxon>
        <taxon>Rugosimonospora</taxon>
    </lineage>
</organism>
<dbReference type="Proteomes" id="UP001501570">
    <property type="component" value="Unassembled WGS sequence"/>
</dbReference>
<dbReference type="InterPro" id="IPR002059">
    <property type="entry name" value="CSP_DNA-bd"/>
</dbReference>
<evidence type="ECO:0000313" key="2">
    <source>
        <dbReference type="EMBL" id="GAA5197914.1"/>
    </source>
</evidence>
<dbReference type="EMBL" id="BAABJQ010000031">
    <property type="protein sequence ID" value="GAA5197914.1"/>
    <property type="molecule type" value="Genomic_DNA"/>
</dbReference>
<dbReference type="Gene3D" id="2.40.50.140">
    <property type="entry name" value="Nucleic acid-binding proteins"/>
    <property type="match status" value="1"/>
</dbReference>
<dbReference type="PROSITE" id="PS51857">
    <property type="entry name" value="CSD_2"/>
    <property type="match status" value="1"/>
</dbReference>
<sequence>MHRGTGHRQVVQQREGLWLHRGRRGQDVFVHFSAIEMDGYKSLEDGQRVEFEIAQGQKGPQAEKVRLIA</sequence>
<gene>
    <name evidence="2" type="ORF">GCM10023322_70160</name>
</gene>
<dbReference type="PRINTS" id="PR00050">
    <property type="entry name" value="COLDSHOCK"/>
</dbReference>
<protein>
    <recommendedName>
        <fullName evidence="1">CSD domain-containing protein</fullName>
    </recommendedName>
</protein>
<evidence type="ECO:0000259" key="1">
    <source>
        <dbReference type="PROSITE" id="PS51857"/>
    </source>
</evidence>
<reference evidence="3" key="1">
    <citation type="journal article" date="2019" name="Int. J. Syst. Evol. Microbiol.">
        <title>The Global Catalogue of Microorganisms (GCM) 10K type strain sequencing project: providing services to taxonomists for standard genome sequencing and annotation.</title>
        <authorList>
            <consortium name="The Broad Institute Genomics Platform"/>
            <consortium name="The Broad Institute Genome Sequencing Center for Infectious Disease"/>
            <person name="Wu L."/>
            <person name="Ma J."/>
        </authorList>
    </citation>
    <scope>NUCLEOTIDE SEQUENCE [LARGE SCALE GENOMIC DNA]</scope>
    <source>
        <strain evidence="3">JCM 18304</strain>
    </source>
</reference>
<evidence type="ECO:0000313" key="3">
    <source>
        <dbReference type="Proteomes" id="UP001501570"/>
    </source>
</evidence>
<dbReference type="Pfam" id="PF00313">
    <property type="entry name" value="CSD"/>
    <property type="match status" value="1"/>
</dbReference>
<comment type="caution">
    <text evidence="2">The sequence shown here is derived from an EMBL/GenBank/DDBJ whole genome shotgun (WGS) entry which is preliminary data.</text>
</comment>
<dbReference type="SUPFAM" id="SSF50249">
    <property type="entry name" value="Nucleic acid-binding proteins"/>
    <property type="match status" value="1"/>
</dbReference>
<dbReference type="InterPro" id="IPR050181">
    <property type="entry name" value="Cold_shock_domain"/>
</dbReference>
<proteinExistence type="predicted"/>
<name>A0ABP9SNP3_9ACTN</name>
<dbReference type="InterPro" id="IPR011129">
    <property type="entry name" value="CSD"/>
</dbReference>
<keyword evidence="3" id="KW-1185">Reference proteome</keyword>
<dbReference type="SMART" id="SM00357">
    <property type="entry name" value="CSP"/>
    <property type="match status" value="1"/>
</dbReference>
<feature type="domain" description="CSD" evidence="1">
    <location>
        <begin position="1"/>
        <end position="67"/>
    </location>
</feature>